<dbReference type="Pfam" id="PF00903">
    <property type="entry name" value="Glyoxalase"/>
    <property type="match status" value="1"/>
</dbReference>
<dbReference type="InterPro" id="IPR037523">
    <property type="entry name" value="VOC_core"/>
</dbReference>
<reference evidence="2 3" key="1">
    <citation type="submission" date="2016-10" db="EMBL/GenBank/DDBJ databases">
        <authorList>
            <person name="de Groot N.N."/>
        </authorList>
    </citation>
    <scope>NUCLEOTIDE SEQUENCE [LARGE SCALE GENOMIC DNA]</scope>
    <source>
        <strain evidence="2 3">BH539</strain>
    </source>
</reference>
<dbReference type="PROSITE" id="PS51819">
    <property type="entry name" value="VOC"/>
    <property type="match status" value="1"/>
</dbReference>
<dbReference type="InterPro" id="IPR004360">
    <property type="entry name" value="Glyas_Fos-R_dOase_dom"/>
</dbReference>
<dbReference type="InterPro" id="IPR029068">
    <property type="entry name" value="Glyas_Bleomycin-R_OHBP_Dase"/>
</dbReference>
<evidence type="ECO:0000259" key="1">
    <source>
        <dbReference type="PROSITE" id="PS51819"/>
    </source>
</evidence>
<dbReference type="AlphaFoldDB" id="A0A1G7RJL6"/>
<proteinExistence type="predicted"/>
<dbReference type="GO" id="GO:0016829">
    <property type="term" value="F:lyase activity"/>
    <property type="evidence" value="ECO:0007669"/>
    <property type="project" value="UniProtKB-KW"/>
</dbReference>
<dbReference type="Gene3D" id="3.10.180.10">
    <property type="entry name" value="2,3-Dihydroxybiphenyl 1,2-Dioxygenase, domain 1"/>
    <property type="match status" value="1"/>
</dbReference>
<accession>A0A1G7RJL6</accession>
<dbReference type="SUPFAM" id="SSF54593">
    <property type="entry name" value="Glyoxalase/Bleomycin resistance protein/Dihydroxybiphenyl dioxygenase"/>
    <property type="match status" value="1"/>
</dbReference>
<name>A0A1G7RJL6_9GAMM</name>
<sequence length="131" mass="14694">MQANIARYGLILNTERFDQCVAFYRDLFGLRQLFEKDEDGFRLVCLEYGDGYLMIEPGGKAKDSTKSLEEGSVKLRFNVENLEDALADIRAWGIQAAITENAWGRTININDPDGNRVGVRDEAGFIGQINA</sequence>
<keyword evidence="2" id="KW-0456">Lyase</keyword>
<dbReference type="RefSeq" id="WP_092524947.1">
    <property type="nucleotide sequence ID" value="NZ_FNCI01000004.1"/>
</dbReference>
<dbReference type="EMBL" id="FNCI01000004">
    <property type="protein sequence ID" value="SDG10399.1"/>
    <property type="molecule type" value="Genomic_DNA"/>
</dbReference>
<gene>
    <name evidence="2" type="ORF">SAMN05216571_104278</name>
</gene>
<feature type="domain" description="VOC" evidence="1">
    <location>
        <begin position="4"/>
        <end position="122"/>
    </location>
</feature>
<organism evidence="2 3">
    <name type="scientific">Onishia taeanensis</name>
    <dbReference type="NCBI Taxonomy" id="284577"/>
    <lineage>
        <taxon>Bacteria</taxon>
        <taxon>Pseudomonadati</taxon>
        <taxon>Pseudomonadota</taxon>
        <taxon>Gammaproteobacteria</taxon>
        <taxon>Oceanospirillales</taxon>
        <taxon>Halomonadaceae</taxon>
        <taxon>Onishia</taxon>
    </lineage>
</organism>
<keyword evidence="3" id="KW-1185">Reference proteome</keyword>
<protein>
    <submittedName>
        <fullName evidence="2">Lactoylglutathione lyase</fullName>
    </submittedName>
</protein>
<dbReference type="STRING" id="284577.SAMN05216571_104278"/>
<dbReference type="OrthoDB" id="9796521at2"/>
<evidence type="ECO:0000313" key="3">
    <source>
        <dbReference type="Proteomes" id="UP000198641"/>
    </source>
</evidence>
<dbReference type="Proteomes" id="UP000198641">
    <property type="component" value="Unassembled WGS sequence"/>
</dbReference>
<evidence type="ECO:0000313" key="2">
    <source>
        <dbReference type="EMBL" id="SDG10399.1"/>
    </source>
</evidence>